<proteinExistence type="predicted"/>
<dbReference type="EMBL" id="JAINUG010000028">
    <property type="protein sequence ID" value="KAJ8409885.1"/>
    <property type="molecule type" value="Genomic_DNA"/>
</dbReference>
<accession>A0AAD7SWA0</accession>
<evidence type="ECO:0000313" key="2">
    <source>
        <dbReference type="Proteomes" id="UP001221898"/>
    </source>
</evidence>
<comment type="caution">
    <text evidence="1">The sequence shown here is derived from an EMBL/GenBank/DDBJ whole genome shotgun (WGS) entry which is preliminary data.</text>
</comment>
<gene>
    <name evidence="1" type="ORF">AAFF_G00209260</name>
</gene>
<keyword evidence="2" id="KW-1185">Reference proteome</keyword>
<sequence length="117" mass="13725">MVVGRFKMVELEHFSQECREQFCKHQINATMYIKKTHLLDTVTEALRNRFRTVETHNVLQAAAKLVDAREWPTERKRPHQVGRYTNLIANTLTRKIETADTVSSEKQLKFDDLPAVR</sequence>
<dbReference type="Proteomes" id="UP001221898">
    <property type="component" value="Unassembled WGS sequence"/>
</dbReference>
<evidence type="ECO:0000313" key="1">
    <source>
        <dbReference type="EMBL" id="KAJ8409885.1"/>
    </source>
</evidence>
<dbReference type="AlphaFoldDB" id="A0AAD7SWA0"/>
<organism evidence="1 2">
    <name type="scientific">Aldrovandia affinis</name>
    <dbReference type="NCBI Taxonomy" id="143900"/>
    <lineage>
        <taxon>Eukaryota</taxon>
        <taxon>Metazoa</taxon>
        <taxon>Chordata</taxon>
        <taxon>Craniata</taxon>
        <taxon>Vertebrata</taxon>
        <taxon>Euteleostomi</taxon>
        <taxon>Actinopterygii</taxon>
        <taxon>Neopterygii</taxon>
        <taxon>Teleostei</taxon>
        <taxon>Notacanthiformes</taxon>
        <taxon>Halosauridae</taxon>
        <taxon>Aldrovandia</taxon>
    </lineage>
</organism>
<protein>
    <submittedName>
        <fullName evidence="1">Uncharacterized protein</fullName>
    </submittedName>
</protein>
<name>A0AAD7SWA0_9TELE</name>
<reference evidence="1" key="1">
    <citation type="journal article" date="2023" name="Science">
        <title>Genome structures resolve the early diversification of teleost fishes.</title>
        <authorList>
            <person name="Parey E."/>
            <person name="Louis A."/>
            <person name="Montfort J."/>
            <person name="Bouchez O."/>
            <person name="Roques C."/>
            <person name="Iampietro C."/>
            <person name="Lluch J."/>
            <person name="Castinel A."/>
            <person name="Donnadieu C."/>
            <person name="Desvignes T."/>
            <person name="Floi Bucao C."/>
            <person name="Jouanno E."/>
            <person name="Wen M."/>
            <person name="Mejri S."/>
            <person name="Dirks R."/>
            <person name="Jansen H."/>
            <person name="Henkel C."/>
            <person name="Chen W.J."/>
            <person name="Zahm M."/>
            <person name="Cabau C."/>
            <person name="Klopp C."/>
            <person name="Thompson A.W."/>
            <person name="Robinson-Rechavi M."/>
            <person name="Braasch I."/>
            <person name="Lecointre G."/>
            <person name="Bobe J."/>
            <person name="Postlethwait J.H."/>
            <person name="Berthelot C."/>
            <person name="Roest Crollius H."/>
            <person name="Guiguen Y."/>
        </authorList>
    </citation>
    <scope>NUCLEOTIDE SEQUENCE</scope>
    <source>
        <strain evidence="1">NC1722</strain>
    </source>
</reference>